<dbReference type="GO" id="GO:0016491">
    <property type="term" value="F:oxidoreductase activity"/>
    <property type="evidence" value="ECO:0007669"/>
    <property type="project" value="InterPro"/>
</dbReference>
<comment type="caution">
    <text evidence="3">The sequence shown here is derived from an EMBL/GenBank/DDBJ whole genome shotgun (WGS) entry which is preliminary data.</text>
</comment>
<reference evidence="3" key="1">
    <citation type="journal article" date="2020" name="Stud. Mycol.">
        <title>101 Dothideomycetes genomes: a test case for predicting lifestyles and emergence of pathogens.</title>
        <authorList>
            <person name="Haridas S."/>
            <person name="Albert R."/>
            <person name="Binder M."/>
            <person name="Bloem J."/>
            <person name="Labutti K."/>
            <person name="Salamov A."/>
            <person name="Andreopoulos B."/>
            <person name="Baker S."/>
            <person name="Barry K."/>
            <person name="Bills G."/>
            <person name="Bluhm B."/>
            <person name="Cannon C."/>
            <person name="Castanera R."/>
            <person name="Culley D."/>
            <person name="Daum C."/>
            <person name="Ezra D."/>
            <person name="Gonzalez J."/>
            <person name="Henrissat B."/>
            <person name="Kuo A."/>
            <person name="Liang C."/>
            <person name="Lipzen A."/>
            <person name="Lutzoni F."/>
            <person name="Magnuson J."/>
            <person name="Mondo S."/>
            <person name="Nolan M."/>
            <person name="Ohm R."/>
            <person name="Pangilinan J."/>
            <person name="Park H.-J."/>
            <person name="Ramirez L."/>
            <person name="Alfaro M."/>
            <person name="Sun H."/>
            <person name="Tritt A."/>
            <person name="Yoshinaga Y."/>
            <person name="Zwiers L.-H."/>
            <person name="Turgeon B."/>
            <person name="Goodwin S."/>
            <person name="Spatafora J."/>
            <person name="Crous P."/>
            <person name="Grigoriev I."/>
        </authorList>
    </citation>
    <scope>NUCLEOTIDE SEQUENCE</scope>
    <source>
        <strain evidence="3">CBS 260.36</strain>
    </source>
</reference>
<gene>
    <name evidence="3" type="ORF">K461DRAFT_260532</name>
</gene>
<dbReference type="NCBIfam" id="NF041278">
    <property type="entry name" value="CmcJ_NvfI_EfuI"/>
    <property type="match status" value="1"/>
</dbReference>
<evidence type="ECO:0000313" key="4">
    <source>
        <dbReference type="Proteomes" id="UP000799439"/>
    </source>
</evidence>
<feature type="region of interest" description="Disordered" evidence="2">
    <location>
        <begin position="1"/>
        <end position="72"/>
    </location>
</feature>
<name>A0A9P4MCW6_9PEZI</name>
<evidence type="ECO:0000256" key="1">
    <source>
        <dbReference type="ARBA" id="ARBA00023604"/>
    </source>
</evidence>
<dbReference type="OrthoDB" id="412788at2759"/>
<dbReference type="InterPro" id="IPR044053">
    <property type="entry name" value="AsaB-like"/>
</dbReference>
<comment type="similarity">
    <text evidence="1">Belongs to the asaB hydroxylase/desaturase family.</text>
</comment>
<sequence length="296" mass="32747">MATAATLSSTPAAAPTTTSHDNPATRPITSIPRGPVPTTLTYYSPPVDGSSPFNYVETPPPGQRQRNYTESPHAVTVSDARGQESRFSTDEHGFALLTNVPVSAEREFVDDASIAANYYPEVDALLRKELGADRVVIFDHTIRRSQVGAKRAPVNRVHIDQTAKAARQRVQRHAPEDAERLLEGRVRIVNVWRPLNGPVVSSPLAMADSNSVSDDAVVPVEHRYPDRTGETAGIKAEEGHRWWYWSGMGNEERILLQCYDSKLGKRVAHTAFTDKRTEGPEWRGRESIEVRALVFG</sequence>
<accession>A0A9P4MCW6</accession>
<dbReference type="PANTHER" id="PTHR34598">
    <property type="entry name" value="BLL6449 PROTEIN"/>
    <property type="match status" value="1"/>
</dbReference>
<feature type="compositionally biased region" description="Low complexity" evidence="2">
    <location>
        <begin position="1"/>
        <end position="19"/>
    </location>
</feature>
<evidence type="ECO:0000313" key="3">
    <source>
        <dbReference type="EMBL" id="KAF2149220.1"/>
    </source>
</evidence>
<dbReference type="AlphaFoldDB" id="A0A9P4MCW6"/>
<evidence type="ECO:0000256" key="2">
    <source>
        <dbReference type="SAM" id="MobiDB-lite"/>
    </source>
</evidence>
<evidence type="ECO:0008006" key="5">
    <source>
        <dbReference type="Google" id="ProtNLM"/>
    </source>
</evidence>
<protein>
    <recommendedName>
        <fullName evidence="5">Methyltransferase</fullName>
    </recommendedName>
</protein>
<dbReference type="EMBL" id="ML996091">
    <property type="protein sequence ID" value="KAF2149220.1"/>
    <property type="molecule type" value="Genomic_DNA"/>
</dbReference>
<dbReference type="PANTHER" id="PTHR34598:SF1">
    <property type="entry name" value="PUTATIVE (AFU_ORTHOLOGUE AFUA_3G13140)-RELATED"/>
    <property type="match status" value="1"/>
</dbReference>
<organism evidence="3 4">
    <name type="scientific">Myriangium duriaei CBS 260.36</name>
    <dbReference type="NCBI Taxonomy" id="1168546"/>
    <lineage>
        <taxon>Eukaryota</taxon>
        <taxon>Fungi</taxon>
        <taxon>Dikarya</taxon>
        <taxon>Ascomycota</taxon>
        <taxon>Pezizomycotina</taxon>
        <taxon>Dothideomycetes</taxon>
        <taxon>Dothideomycetidae</taxon>
        <taxon>Myriangiales</taxon>
        <taxon>Myriangiaceae</taxon>
        <taxon>Myriangium</taxon>
    </lineage>
</organism>
<proteinExistence type="inferred from homology"/>
<keyword evidence="4" id="KW-1185">Reference proteome</keyword>
<dbReference type="Proteomes" id="UP000799439">
    <property type="component" value="Unassembled WGS sequence"/>
</dbReference>